<evidence type="ECO:0000313" key="3">
    <source>
        <dbReference type="Proteomes" id="UP000246464"/>
    </source>
</evidence>
<dbReference type="EMBL" id="CP026260">
    <property type="protein sequence ID" value="AWP17991.1"/>
    <property type="molecule type" value="Genomic_DNA"/>
</dbReference>
<reference evidence="2 3" key="1">
    <citation type="submission" date="2017-12" db="EMBL/GenBank/DDBJ databases">
        <title>Integrating genomic resources of turbot (Scophthalmus maximus) in depth evaluation of genetic and physical mapping variation across individuals.</title>
        <authorList>
            <person name="Martinez P."/>
        </authorList>
    </citation>
    <scope>NUCLEOTIDE SEQUENCE [LARGE SCALE GENOMIC DNA]</scope>
</reference>
<feature type="region of interest" description="Disordered" evidence="1">
    <location>
        <begin position="1"/>
        <end position="22"/>
    </location>
</feature>
<proteinExistence type="predicted"/>
<evidence type="ECO:0000256" key="1">
    <source>
        <dbReference type="SAM" id="MobiDB-lite"/>
    </source>
</evidence>
<protein>
    <submittedName>
        <fullName evidence="2">Uncharacterized protein</fullName>
    </submittedName>
</protein>
<gene>
    <name evidence="2" type="ORF">SMAX5B_017364</name>
</gene>
<dbReference type="AlphaFoldDB" id="A0A2U9CN64"/>
<name>A0A2U9CN64_SCOMX</name>
<accession>A0A2U9CN64</accession>
<feature type="compositionally biased region" description="Basic and acidic residues" evidence="1">
    <location>
        <begin position="77"/>
        <end position="94"/>
    </location>
</feature>
<organism evidence="2 3">
    <name type="scientific">Scophthalmus maximus</name>
    <name type="common">Turbot</name>
    <name type="synonym">Psetta maxima</name>
    <dbReference type="NCBI Taxonomy" id="52904"/>
    <lineage>
        <taxon>Eukaryota</taxon>
        <taxon>Metazoa</taxon>
        <taxon>Chordata</taxon>
        <taxon>Craniata</taxon>
        <taxon>Vertebrata</taxon>
        <taxon>Euteleostomi</taxon>
        <taxon>Actinopterygii</taxon>
        <taxon>Neopterygii</taxon>
        <taxon>Teleostei</taxon>
        <taxon>Neoteleostei</taxon>
        <taxon>Acanthomorphata</taxon>
        <taxon>Carangaria</taxon>
        <taxon>Pleuronectiformes</taxon>
        <taxon>Pleuronectoidei</taxon>
        <taxon>Scophthalmidae</taxon>
        <taxon>Scophthalmus</taxon>
    </lineage>
</organism>
<keyword evidence="3" id="KW-1185">Reference proteome</keyword>
<dbReference type="Proteomes" id="UP000246464">
    <property type="component" value="Chromosome 18"/>
</dbReference>
<sequence>MIIEDEKDAGKGRTENEPRPYSATIITYGLRASQKRLRLPKEDEKVRDLSCFAHTSGFGVVSNRSHRPTPTAGLTGPDDKVQAERPDNSGRREAGSQPPRGVK</sequence>
<evidence type="ECO:0000313" key="2">
    <source>
        <dbReference type="EMBL" id="AWP17991.1"/>
    </source>
</evidence>
<feature type="compositionally biased region" description="Basic and acidic residues" evidence="1">
    <location>
        <begin position="8"/>
        <end position="18"/>
    </location>
</feature>
<feature type="region of interest" description="Disordered" evidence="1">
    <location>
        <begin position="55"/>
        <end position="103"/>
    </location>
</feature>